<accession>A0A3P8T4D7</accession>
<dbReference type="AlphaFoldDB" id="A0A3P8T4D7"/>
<protein>
    <submittedName>
        <fullName evidence="1">Uncharacterized protein</fullName>
    </submittedName>
</protein>
<dbReference type="Proteomes" id="UP000265080">
    <property type="component" value="Chromosome 15"/>
</dbReference>
<dbReference type="Ensembl" id="ENSAPET00000019042.1">
    <property type="protein sequence ID" value="ENSAPEP00000018532.1"/>
    <property type="gene ID" value="ENSAPEG00000013231.1"/>
</dbReference>
<dbReference type="InterPro" id="IPR009057">
    <property type="entry name" value="Homeodomain-like_sf"/>
</dbReference>
<name>A0A3P8T4D7_AMPPE</name>
<evidence type="ECO:0000313" key="1">
    <source>
        <dbReference type="Ensembl" id="ENSAPEP00000018532.1"/>
    </source>
</evidence>
<reference evidence="1 2" key="1">
    <citation type="submission" date="2018-03" db="EMBL/GenBank/DDBJ databases">
        <title>Finding Nemo's genes: A chromosome-scale reference assembly of the genome of the orange clownfish Amphiprion percula.</title>
        <authorList>
            <person name="Lehmann R."/>
        </authorList>
    </citation>
    <scope>NUCLEOTIDE SEQUENCE</scope>
</reference>
<dbReference type="GeneTree" id="ENSGT00940000177745"/>
<proteinExistence type="predicted"/>
<evidence type="ECO:0000313" key="2">
    <source>
        <dbReference type="Proteomes" id="UP000265080"/>
    </source>
</evidence>
<reference evidence="1" key="3">
    <citation type="submission" date="2025-09" db="UniProtKB">
        <authorList>
            <consortium name="Ensembl"/>
        </authorList>
    </citation>
    <scope>IDENTIFICATION</scope>
</reference>
<organism evidence="1 2">
    <name type="scientific">Amphiprion percula</name>
    <name type="common">Orange clownfish</name>
    <name type="synonym">Lutjanus percula</name>
    <dbReference type="NCBI Taxonomy" id="161767"/>
    <lineage>
        <taxon>Eukaryota</taxon>
        <taxon>Metazoa</taxon>
        <taxon>Chordata</taxon>
        <taxon>Craniata</taxon>
        <taxon>Vertebrata</taxon>
        <taxon>Euteleostomi</taxon>
        <taxon>Actinopterygii</taxon>
        <taxon>Neopterygii</taxon>
        <taxon>Teleostei</taxon>
        <taxon>Neoteleostei</taxon>
        <taxon>Acanthomorphata</taxon>
        <taxon>Ovalentaria</taxon>
        <taxon>Pomacentridae</taxon>
        <taxon>Amphiprion</taxon>
    </lineage>
</organism>
<reference evidence="1" key="2">
    <citation type="submission" date="2025-08" db="UniProtKB">
        <authorList>
            <consortium name="Ensembl"/>
        </authorList>
    </citation>
    <scope>IDENTIFICATION</scope>
</reference>
<dbReference type="SUPFAM" id="SSF46689">
    <property type="entry name" value="Homeodomain-like"/>
    <property type="match status" value="1"/>
</dbReference>
<keyword evidence="2" id="KW-1185">Reference proteome</keyword>
<sequence length="107" mass="12553">MGESWRGCVLIWNLRKCRCSPSAVEYTLQKYRLTNSYKDKPGSGRPRVSSARNDRILIRMCRENCRMTSQELQQQSVRGRLLDCDCVKFKGCQKTFFYHCVLTKAYV</sequence>